<dbReference type="GO" id="GO:0006513">
    <property type="term" value="P:protein monoubiquitination"/>
    <property type="evidence" value="ECO:0007669"/>
    <property type="project" value="TreeGrafter"/>
</dbReference>
<keyword evidence="6" id="KW-0832">Ubl conjugation</keyword>
<dbReference type="PROSITE" id="PS50002">
    <property type="entry name" value="SH3"/>
    <property type="match status" value="1"/>
</dbReference>
<feature type="domain" description="SH3" evidence="10">
    <location>
        <begin position="441"/>
        <end position="503"/>
    </location>
</feature>
<dbReference type="EMBL" id="CAJMWT010002251">
    <property type="protein sequence ID" value="CAE6437339.1"/>
    <property type="molecule type" value="Genomic_DNA"/>
</dbReference>
<feature type="compositionally biased region" description="Pro residues" evidence="9">
    <location>
        <begin position="406"/>
        <end position="416"/>
    </location>
</feature>
<keyword evidence="4 7" id="KW-0863">Zinc-finger</keyword>
<evidence type="ECO:0000256" key="6">
    <source>
        <dbReference type="ARBA" id="ARBA00022843"/>
    </source>
</evidence>
<evidence type="ECO:0000259" key="11">
    <source>
        <dbReference type="PROSITE" id="PS50089"/>
    </source>
</evidence>
<dbReference type="InterPro" id="IPR013083">
    <property type="entry name" value="Znf_RING/FYVE/PHD"/>
</dbReference>
<name>A0A8H2Y3H1_9AGAM</name>
<feature type="region of interest" description="Disordered" evidence="9">
    <location>
        <begin position="404"/>
        <end position="442"/>
    </location>
</feature>
<proteinExistence type="inferred from homology"/>
<reference evidence="12" key="1">
    <citation type="submission" date="2021-01" db="EMBL/GenBank/DDBJ databases">
        <authorList>
            <person name="Kaushik A."/>
        </authorList>
    </citation>
    <scope>NUCLEOTIDE SEQUENCE</scope>
    <source>
        <strain evidence="12">AG2-2IIIB</strain>
    </source>
</reference>
<dbReference type="Pfam" id="PF13639">
    <property type="entry name" value="zf-RING_2"/>
    <property type="match status" value="1"/>
</dbReference>
<keyword evidence="3" id="KW-0479">Metal-binding</keyword>
<evidence type="ECO:0000256" key="2">
    <source>
        <dbReference type="ARBA" id="ARBA00022443"/>
    </source>
</evidence>
<gene>
    <name evidence="12" type="ORF">RDB_LOCUS71408</name>
</gene>
<dbReference type="Gene3D" id="3.30.40.10">
    <property type="entry name" value="Zinc/RING finger domain, C3HC4 (zinc finger)"/>
    <property type="match status" value="1"/>
</dbReference>
<dbReference type="GO" id="GO:0061630">
    <property type="term" value="F:ubiquitin protein ligase activity"/>
    <property type="evidence" value="ECO:0007669"/>
    <property type="project" value="TreeGrafter"/>
</dbReference>
<evidence type="ECO:0000256" key="4">
    <source>
        <dbReference type="ARBA" id="ARBA00022771"/>
    </source>
</evidence>
<organism evidence="12 13">
    <name type="scientific">Rhizoctonia solani</name>
    <dbReference type="NCBI Taxonomy" id="456999"/>
    <lineage>
        <taxon>Eukaryota</taxon>
        <taxon>Fungi</taxon>
        <taxon>Dikarya</taxon>
        <taxon>Basidiomycota</taxon>
        <taxon>Agaricomycotina</taxon>
        <taxon>Agaricomycetes</taxon>
        <taxon>Cantharellales</taxon>
        <taxon>Ceratobasidiaceae</taxon>
        <taxon>Rhizoctonia</taxon>
    </lineage>
</organism>
<feature type="compositionally biased region" description="Pro residues" evidence="9">
    <location>
        <begin position="230"/>
        <end position="246"/>
    </location>
</feature>
<evidence type="ECO:0000313" key="13">
    <source>
        <dbReference type="Proteomes" id="UP000663843"/>
    </source>
</evidence>
<feature type="compositionally biased region" description="Polar residues" evidence="9">
    <location>
        <begin position="263"/>
        <end position="283"/>
    </location>
</feature>
<evidence type="ECO:0000256" key="3">
    <source>
        <dbReference type="ARBA" id="ARBA00022723"/>
    </source>
</evidence>
<dbReference type="SMART" id="SM00326">
    <property type="entry name" value="SH3"/>
    <property type="match status" value="1"/>
</dbReference>
<evidence type="ECO:0008006" key="14">
    <source>
        <dbReference type="Google" id="ProtNLM"/>
    </source>
</evidence>
<feature type="domain" description="RING-type" evidence="11">
    <location>
        <begin position="7"/>
        <end position="48"/>
    </location>
</feature>
<dbReference type="InterPro" id="IPR017907">
    <property type="entry name" value="Znf_RING_CS"/>
</dbReference>
<evidence type="ECO:0000256" key="9">
    <source>
        <dbReference type="SAM" id="MobiDB-lite"/>
    </source>
</evidence>
<dbReference type="InterPro" id="IPR001841">
    <property type="entry name" value="Znf_RING"/>
</dbReference>
<dbReference type="SUPFAM" id="SSF50044">
    <property type="entry name" value="SH3-domain"/>
    <property type="match status" value="1"/>
</dbReference>
<keyword evidence="2 8" id="KW-0728">SH3 domain</keyword>
<keyword evidence="5" id="KW-0862">Zinc</keyword>
<feature type="compositionally biased region" description="Pro residues" evidence="9">
    <location>
        <begin position="428"/>
        <end position="440"/>
    </location>
</feature>
<dbReference type="AlphaFoldDB" id="A0A8H2Y3H1"/>
<evidence type="ECO:0000256" key="8">
    <source>
        <dbReference type="PROSITE-ProRule" id="PRU00192"/>
    </source>
</evidence>
<evidence type="ECO:0000259" key="10">
    <source>
        <dbReference type="PROSITE" id="PS50002"/>
    </source>
</evidence>
<dbReference type="PANTHER" id="PTHR25462">
    <property type="entry name" value="BONUS, ISOFORM C-RELATED"/>
    <property type="match status" value="1"/>
</dbReference>
<feature type="region of interest" description="Disordered" evidence="9">
    <location>
        <begin position="206"/>
        <end position="301"/>
    </location>
</feature>
<sequence>MYVLQECSICFEDYDADRQPHSIPCGHVFCQSCLESLVSTSPQCPNCRVSYASASIRKVICNLQDQDSTRQSAAQESEAEALMWQAIQSALESPQDLTQRKSIVQNNPDDALLATGMNKNVLTSLALMRFLVQVEEKNSSLKDKLNTSWAVEESLRDQISRLEAKLSLAGTNTCPSSEHFKILLADVHKLQSAVDAINKNTSEVARHLTAKSEPPAPQARPTEVPERRPPVPPHAPIPVSEPPIPPAVKNQPSRPGILRKSPPQDTNNSMANSPVESPITSRISLGVGNPPRQDALGPTHHRYPSTPTPTRQLMSPPMTPAVLPEPLDGPPLFGHTSQINRWQSVGPPPNNAIGGRSTEQASYPQSPPMTRHLSLAAVQPSNKIQLAHLSMPTPPISTNPMNPFVHPRPAPTPTPTQPTSFHSRAPLPATPTPAPAPKPQSRPRTLTAVFDFAANSSTELSLRNGQKLHLLPESDTNKEWIWCRDENGKTGYAPKSYVTVDGA</sequence>
<dbReference type="Pfam" id="PF14604">
    <property type="entry name" value="SH3_9"/>
    <property type="match status" value="1"/>
</dbReference>
<accession>A0A8H2Y3H1</accession>
<feature type="region of interest" description="Disordered" evidence="9">
    <location>
        <begin position="346"/>
        <end position="367"/>
    </location>
</feature>
<evidence type="ECO:0000256" key="1">
    <source>
        <dbReference type="ARBA" id="ARBA00008649"/>
    </source>
</evidence>
<evidence type="ECO:0000256" key="5">
    <source>
        <dbReference type="ARBA" id="ARBA00022833"/>
    </source>
</evidence>
<evidence type="ECO:0000256" key="7">
    <source>
        <dbReference type="PROSITE-ProRule" id="PRU00175"/>
    </source>
</evidence>
<dbReference type="PANTHER" id="PTHR25462:SF229">
    <property type="entry name" value="TRANSCRIPTION INTERMEDIARY FACTOR 1-BETA"/>
    <property type="match status" value="1"/>
</dbReference>
<comment type="caution">
    <text evidence="12">The sequence shown here is derived from an EMBL/GenBank/DDBJ whole genome shotgun (WGS) entry which is preliminary data.</text>
</comment>
<protein>
    <recommendedName>
        <fullName evidence="14">SH3 domain-containing protein</fullName>
    </recommendedName>
</protein>
<comment type="similarity">
    <text evidence="1">Belongs to the SH3RF family.</text>
</comment>
<dbReference type="Gene3D" id="2.30.30.40">
    <property type="entry name" value="SH3 Domains"/>
    <property type="match status" value="1"/>
</dbReference>
<dbReference type="GO" id="GO:0008270">
    <property type="term" value="F:zinc ion binding"/>
    <property type="evidence" value="ECO:0007669"/>
    <property type="project" value="UniProtKB-KW"/>
</dbReference>
<dbReference type="InterPro" id="IPR047153">
    <property type="entry name" value="TRIM45/56/19-like"/>
</dbReference>
<dbReference type="SMART" id="SM00184">
    <property type="entry name" value="RING"/>
    <property type="match status" value="1"/>
</dbReference>
<evidence type="ECO:0000313" key="12">
    <source>
        <dbReference type="EMBL" id="CAE6437339.1"/>
    </source>
</evidence>
<dbReference type="PROSITE" id="PS00518">
    <property type="entry name" value="ZF_RING_1"/>
    <property type="match status" value="1"/>
</dbReference>
<dbReference type="InterPro" id="IPR001452">
    <property type="entry name" value="SH3_domain"/>
</dbReference>
<dbReference type="SUPFAM" id="SSF57850">
    <property type="entry name" value="RING/U-box"/>
    <property type="match status" value="1"/>
</dbReference>
<dbReference type="Proteomes" id="UP000663843">
    <property type="component" value="Unassembled WGS sequence"/>
</dbReference>
<dbReference type="InterPro" id="IPR036028">
    <property type="entry name" value="SH3-like_dom_sf"/>
</dbReference>
<dbReference type="PROSITE" id="PS50089">
    <property type="entry name" value="ZF_RING_2"/>
    <property type="match status" value="1"/>
</dbReference>